<evidence type="ECO:0000256" key="1">
    <source>
        <dbReference type="SAM" id="MobiDB-lite"/>
    </source>
</evidence>
<dbReference type="Proteomes" id="UP001279642">
    <property type="component" value="Unassembled WGS sequence"/>
</dbReference>
<dbReference type="EMBL" id="JAXCLW010000007">
    <property type="protein sequence ID" value="MDY0885000.1"/>
    <property type="molecule type" value="Genomic_DNA"/>
</dbReference>
<protein>
    <submittedName>
        <fullName evidence="2">DUF3606 domain-containing protein</fullName>
    </submittedName>
</protein>
<proteinExistence type="predicted"/>
<feature type="compositionally biased region" description="Polar residues" evidence="1">
    <location>
        <begin position="8"/>
        <end position="20"/>
    </location>
</feature>
<dbReference type="Pfam" id="PF12244">
    <property type="entry name" value="DUF3606"/>
    <property type="match status" value="1"/>
</dbReference>
<organism evidence="2 3">
    <name type="scientific">Dongia soli</name>
    <dbReference type="NCBI Taxonomy" id="600628"/>
    <lineage>
        <taxon>Bacteria</taxon>
        <taxon>Pseudomonadati</taxon>
        <taxon>Pseudomonadota</taxon>
        <taxon>Alphaproteobacteria</taxon>
        <taxon>Rhodospirillales</taxon>
        <taxon>Dongiaceae</taxon>
        <taxon>Dongia</taxon>
    </lineage>
</organism>
<reference evidence="2 3" key="1">
    <citation type="journal article" date="2016" name="Antonie Van Leeuwenhoek">
        <title>Dongia soli sp. nov., isolated from soil from Dokdo, Korea.</title>
        <authorList>
            <person name="Kim D.U."/>
            <person name="Lee H."/>
            <person name="Kim H."/>
            <person name="Kim S.G."/>
            <person name="Ka J.O."/>
        </authorList>
    </citation>
    <scope>NUCLEOTIDE SEQUENCE [LARGE SCALE GENOMIC DNA]</scope>
    <source>
        <strain evidence="2 3">D78</strain>
    </source>
</reference>
<dbReference type="RefSeq" id="WP_320510074.1">
    <property type="nucleotide sequence ID" value="NZ_JAXCLW010000007.1"/>
</dbReference>
<gene>
    <name evidence="2" type="ORF">SMD27_19310</name>
</gene>
<comment type="caution">
    <text evidence="2">The sequence shown here is derived from an EMBL/GenBank/DDBJ whole genome shotgun (WGS) entry which is preliminary data.</text>
</comment>
<evidence type="ECO:0000313" key="3">
    <source>
        <dbReference type="Proteomes" id="UP001279642"/>
    </source>
</evidence>
<sequence>MSDRDVPSQRSGASQAATSLPASRAVNVYADDDLRYWATRWDISLEELRRAIAKVGPQTETLARYFSKPL</sequence>
<evidence type="ECO:0000313" key="2">
    <source>
        <dbReference type="EMBL" id="MDY0885000.1"/>
    </source>
</evidence>
<feature type="region of interest" description="Disordered" evidence="1">
    <location>
        <begin position="1"/>
        <end position="20"/>
    </location>
</feature>
<name>A0ABU5EFW1_9PROT</name>
<keyword evidence="3" id="KW-1185">Reference proteome</keyword>
<accession>A0ABU5EFW1</accession>
<dbReference type="InterPro" id="IPR022037">
    <property type="entry name" value="DUF3606"/>
</dbReference>